<dbReference type="Pfam" id="PF15295">
    <property type="entry name" value="CCDC50_N"/>
    <property type="match status" value="1"/>
</dbReference>
<gene>
    <name evidence="5" type="ORF">BJG266_LOCUS1740</name>
    <name evidence="6" type="ORF">QVE165_LOCUS1389</name>
    <name evidence="4" type="ORF">QVE165_LOCUS281</name>
</gene>
<dbReference type="EMBL" id="CAJNOI010000004">
    <property type="protein sequence ID" value="CAF0739379.1"/>
    <property type="molecule type" value="Genomic_DNA"/>
</dbReference>
<dbReference type="Proteomes" id="UP000663832">
    <property type="component" value="Unassembled WGS sequence"/>
</dbReference>
<evidence type="ECO:0000256" key="1">
    <source>
        <dbReference type="ARBA" id="ARBA00023054"/>
    </source>
</evidence>
<feature type="region of interest" description="Disordered" evidence="2">
    <location>
        <begin position="92"/>
        <end position="111"/>
    </location>
</feature>
<dbReference type="PANTHER" id="PTHR22115">
    <property type="entry name" value="C3ORF6 PROTEIN-RELATED"/>
    <property type="match status" value="1"/>
</dbReference>
<evidence type="ECO:0000256" key="2">
    <source>
        <dbReference type="SAM" id="MobiDB-lite"/>
    </source>
</evidence>
<dbReference type="EMBL" id="CAJNOM010000004">
    <property type="protein sequence ID" value="CAF0749242.1"/>
    <property type="molecule type" value="Genomic_DNA"/>
</dbReference>
<dbReference type="AlphaFoldDB" id="A0A813NRI9"/>
<sequence>MSSGRVKQICQNFLLHSDSGLAHRLQEEEFAVHFDRNRTHRRENRLGVSAARNVEEEEKQSLIAKQFEFYQQKQKLEENDIALARQLHEEYEIQSNSNQRSSTNTHYHSHDKKDYYEDIDESFTFEDTSGDEHLARILQEEERLLSAAAAHRAHYKSTFV</sequence>
<dbReference type="OrthoDB" id="9994767at2759"/>
<organism evidence="5 8">
    <name type="scientific">Adineta steineri</name>
    <dbReference type="NCBI Taxonomy" id="433720"/>
    <lineage>
        <taxon>Eukaryota</taxon>
        <taxon>Metazoa</taxon>
        <taxon>Spiralia</taxon>
        <taxon>Gnathifera</taxon>
        <taxon>Rotifera</taxon>
        <taxon>Eurotatoria</taxon>
        <taxon>Bdelloidea</taxon>
        <taxon>Adinetida</taxon>
        <taxon>Adinetidae</taxon>
        <taxon>Adineta</taxon>
    </lineage>
</organism>
<accession>A0A813NRI9</accession>
<evidence type="ECO:0000313" key="7">
    <source>
        <dbReference type="Proteomes" id="UP000663832"/>
    </source>
</evidence>
<evidence type="ECO:0000313" key="4">
    <source>
        <dbReference type="EMBL" id="CAF0731249.1"/>
    </source>
</evidence>
<feature type="compositionally biased region" description="Low complexity" evidence="2">
    <location>
        <begin position="94"/>
        <end position="105"/>
    </location>
</feature>
<dbReference type="PANTHER" id="PTHR22115:SF4">
    <property type="entry name" value="COILED-COIL DOMAIN-CONTAINING PROTEIN"/>
    <property type="match status" value="1"/>
</dbReference>
<dbReference type="InterPro" id="IPR029311">
    <property type="entry name" value="CCDC50_N"/>
</dbReference>
<keyword evidence="7" id="KW-1185">Reference proteome</keyword>
<keyword evidence="1" id="KW-0175">Coiled coil</keyword>
<feature type="domain" description="Coiled-coil" evidence="3">
    <location>
        <begin position="5"/>
        <end position="100"/>
    </location>
</feature>
<proteinExistence type="predicted"/>
<evidence type="ECO:0000313" key="6">
    <source>
        <dbReference type="EMBL" id="CAF0749242.1"/>
    </source>
</evidence>
<dbReference type="InterPro" id="IPR039303">
    <property type="entry name" value="CCDC50"/>
</dbReference>
<reference evidence="5" key="1">
    <citation type="submission" date="2021-02" db="EMBL/GenBank/DDBJ databases">
        <authorList>
            <person name="Nowell W R."/>
        </authorList>
    </citation>
    <scope>NUCLEOTIDE SEQUENCE</scope>
</reference>
<dbReference type="EMBL" id="CAJNOM010000001">
    <property type="protein sequence ID" value="CAF0731249.1"/>
    <property type="molecule type" value="Genomic_DNA"/>
</dbReference>
<protein>
    <recommendedName>
        <fullName evidence="3">Coiled-coil domain-containing protein</fullName>
    </recommendedName>
</protein>
<evidence type="ECO:0000313" key="5">
    <source>
        <dbReference type="EMBL" id="CAF0739379.1"/>
    </source>
</evidence>
<dbReference type="Proteomes" id="UP000663877">
    <property type="component" value="Unassembled WGS sequence"/>
</dbReference>
<comment type="caution">
    <text evidence="5">The sequence shown here is derived from an EMBL/GenBank/DDBJ whole genome shotgun (WGS) entry which is preliminary data.</text>
</comment>
<evidence type="ECO:0000259" key="3">
    <source>
        <dbReference type="Pfam" id="PF15295"/>
    </source>
</evidence>
<name>A0A813NRI9_9BILA</name>
<evidence type="ECO:0000313" key="8">
    <source>
        <dbReference type="Proteomes" id="UP000663877"/>
    </source>
</evidence>